<feature type="transmembrane region" description="Helical" evidence="6">
    <location>
        <begin position="349"/>
        <end position="373"/>
    </location>
</feature>
<dbReference type="PANTHER" id="PTHR23505">
    <property type="entry name" value="SPINSTER"/>
    <property type="match status" value="1"/>
</dbReference>
<feature type="transmembrane region" description="Helical" evidence="6">
    <location>
        <begin position="6"/>
        <end position="24"/>
    </location>
</feature>
<feature type="transmembrane region" description="Helical" evidence="6">
    <location>
        <begin position="257"/>
        <end position="277"/>
    </location>
</feature>
<keyword evidence="9" id="KW-1185">Reference proteome</keyword>
<sequence>MAQTNQNKWVVLAILTLVYTFSFIDRQLLVILAEPVKADLGLSDTQLGLLTGLAFAALYVTLGLPVARLADKGNRKNVVSASLAIWSLMTVISGMATNFVQMLFARIGVGIGEAGGSPPSHSIISDYFEPQKRATALSIYSVGIYIGIFVGFTIGGVLAQHYGWRVAFYAVGIPGVLLAVLIYFFVKEPPKGRFDPPQLSSENLTLSNVVRTLMGKKTFVFIALGSGFIAFGSYGAGNFLPSFLQRVHGVDISKAGYLLGISFGIGGGLGTFLGGYLADKMRRSDMRWYIWLPMVSALLALIPFGIYLFSDSLNVVVWMIFMVSALLGAYLGPAIAVTHSLVSARMRAFSSAVLFLILNIIGLGLGPLTIGFLSDLFQPEYGDLSLRWAFCGIFLSQTLAILFFGLASRHYLKEVLSG</sequence>
<feature type="transmembrane region" description="Helical" evidence="6">
    <location>
        <begin position="385"/>
        <end position="407"/>
    </location>
</feature>
<feature type="transmembrane region" description="Helical" evidence="6">
    <location>
        <begin position="289"/>
        <end position="309"/>
    </location>
</feature>
<evidence type="ECO:0000313" key="9">
    <source>
        <dbReference type="Proteomes" id="UP001174839"/>
    </source>
</evidence>
<dbReference type="PROSITE" id="PS50850">
    <property type="entry name" value="MFS"/>
    <property type="match status" value="1"/>
</dbReference>
<comment type="subcellular location">
    <subcellularLocation>
        <location evidence="1">Membrane</location>
        <topology evidence="1">Multi-pass membrane protein</topology>
    </subcellularLocation>
</comment>
<keyword evidence="4 6" id="KW-1133">Transmembrane helix</keyword>
<organism evidence="8 9">
    <name type="scientific">Robiginitalea aurantiaca</name>
    <dbReference type="NCBI Taxonomy" id="3056915"/>
    <lineage>
        <taxon>Bacteria</taxon>
        <taxon>Pseudomonadati</taxon>
        <taxon>Bacteroidota</taxon>
        <taxon>Flavobacteriia</taxon>
        <taxon>Flavobacteriales</taxon>
        <taxon>Flavobacteriaceae</taxon>
        <taxon>Robiginitalea</taxon>
    </lineage>
</organism>
<keyword evidence="3 6" id="KW-0812">Transmembrane</keyword>
<dbReference type="RefSeq" id="WP_289724277.1">
    <property type="nucleotide sequence ID" value="NZ_JAUDUY010000002.1"/>
</dbReference>
<feature type="transmembrane region" description="Helical" evidence="6">
    <location>
        <begin position="315"/>
        <end position="337"/>
    </location>
</feature>
<dbReference type="PANTHER" id="PTHR23505:SF79">
    <property type="entry name" value="PROTEIN SPINSTER"/>
    <property type="match status" value="1"/>
</dbReference>
<dbReference type="SUPFAM" id="SSF103473">
    <property type="entry name" value="MFS general substrate transporter"/>
    <property type="match status" value="1"/>
</dbReference>
<reference evidence="8" key="1">
    <citation type="submission" date="2023-06" db="EMBL/GenBank/DDBJ databases">
        <title>Robiginitalea aurantiacus sp. nov. and Algoriphagus sediminis sp. nov., isolated from coastal sediment.</title>
        <authorList>
            <person name="Zhou Z.Y."/>
            <person name="An J."/>
            <person name="Jia Y.W."/>
            <person name="Du Z.J."/>
        </authorList>
    </citation>
    <scope>NUCLEOTIDE SEQUENCE</scope>
    <source>
        <strain evidence="8">M39</strain>
    </source>
</reference>
<protein>
    <submittedName>
        <fullName evidence="8">MFS transporter</fullName>
    </submittedName>
</protein>
<feature type="transmembrane region" description="Helical" evidence="6">
    <location>
        <begin position="166"/>
        <end position="186"/>
    </location>
</feature>
<evidence type="ECO:0000256" key="2">
    <source>
        <dbReference type="ARBA" id="ARBA00022448"/>
    </source>
</evidence>
<dbReference type="Proteomes" id="UP001174839">
    <property type="component" value="Unassembled WGS sequence"/>
</dbReference>
<feature type="transmembrane region" description="Helical" evidence="6">
    <location>
        <begin position="137"/>
        <end position="160"/>
    </location>
</feature>
<dbReference type="InterPro" id="IPR011701">
    <property type="entry name" value="MFS"/>
</dbReference>
<feature type="transmembrane region" description="Helical" evidence="6">
    <location>
        <begin position="219"/>
        <end position="237"/>
    </location>
</feature>
<keyword evidence="2" id="KW-0813">Transport</keyword>
<keyword evidence="5 6" id="KW-0472">Membrane</keyword>
<proteinExistence type="predicted"/>
<comment type="caution">
    <text evidence="8">The sequence shown here is derived from an EMBL/GenBank/DDBJ whole genome shotgun (WGS) entry which is preliminary data.</text>
</comment>
<accession>A0ABT7WDB5</accession>
<feature type="domain" description="Major facilitator superfamily (MFS) profile" evidence="7">
    <location>
        <begin position="11"/>
        <end position="409"/>
    </location>
</feature>
<evidence type="ECO:0000256" key="3">
    <source>
        <dbReference type="ARBA" id="ARBA00022692"/>
    </source>
</evidence>
<name>A0ABT7WDB5_9FLAO</name>
<feature type="transmembrane region" description="Helical" evidence="6">
    <location>
        <begin position="45"/>
        <end position="66"/>
    </location>
</feature>
<dbReference type="InterPro" id="IPR036259">
    <property type="entry name" value="MFS_trans_sf"/>
</dbReference>
<dbReference type="CDD" id="cd17328">
    <property type="entry name" value="MFS_spinster_like"/>
    <property type="match status" value="1"/>
</dbReference>
<dbReference type="InterPro" id="IPR020846">
    <property type="entry name" value="MFS_dom"/>
</dbReference>
<evidence type="ECO:0000256" key="5">
    <source>
        <dbReference type="ARBA" id="ARBA00023136"/>
    </source>
</evidence>
<dbReference type="Pfam" id="PF07690">
    <property type="entry name" value="MFS_1"/>
    <property type="match status" value="1"/>
</dbReference>
<evidence type="ECO:0000259" key="7">
    <source>
        <dbReference type="PROSITE" id="PS50850"/>
    </source>
</evidence>
<dbReference type="EMBL" id="JAUDUY010000002">
    <property type="protein sequence ID" value="MDM9630915.1"/>
    <property type="molecule type" value="Genomic_DNA"/>
</dbReference>
<dbReference type="InterPro" id="IPR044770">
    <property type="entry name" value="MFS_spinster-like"/>
</dbReference>
<gene>
    <name evidence="8" type="ORF">QU605_05505</name>
</gene>
<evidence type="ECO:0000256" key="1">
    <source>
        <dbReference type="ARBA" id="ARBA00004141"/>
    </source>
</evidence>
<dbReference type="Gene3D" id="1.20.1250.20">
    <property type="entry name" value="MFS general substrate transporter like domains"/>
    <property type="match status" value="2"/>
</dbReference>
<evidence type="ECO:0000256" key="6">
    <source>
        <dbReference type="SAM" id="Phobius"/>
    </source>
</evidence>
<evidence type="ECO:0000313" key="8">
    <source>
        <dbReference type="EMBL" id="MDM9630915.1"/>
    </source>
</evidence>
<evidence type="ECO:0000256" key="4">
    <source>
        <dbReference type="ARBA" id="ARBA00022989"/>
    </source>
</evidence>